<dbReference type="GO" id="GO:0005524">
    <property type="term" value="F:ATP binding"/>
    <property type="evidence" value="ECO:0007669"/>
    <property type="project" value="UniProtKB-KW"/>
</dbReference>
<keyword evidence="6" id="KW-0418">Kinase</keyword>
<feature type="transmembrane region" description="Helical" evidence="11">
    <location>
        <begin position="163"/>
        <end position="180"/>
    </location>
</feature>
<dbReference type="InterPro" id="IPR004358">
    <property type="entry name" value="Sig_transdc_His_kin-like_C"/>
</dbReference>
<feature type="modified residue" description="4-aspartylphosphate" evidence="9">
    <location>
        <position position="559"/>
    </location>
</feature>
<dbReference type="Pfam" id="PF00072">
    <property type="entry name" value="Response_reg"/>
    <property type="match status" value="1"/>
</dbReference>
<dbReference type="PANTHER" id="PTHR43065:SF46">
    <property type="entry name" value="C4-DICARBOXYLATE TRANSPORT SENSOR PROTEIN DCTB"/>
    <property type="match status" value="1"/>
</dbReference>
<evidence type="ECO:0000256" key="9">
    <source>
        <dbReference type="PROSITE-ProRule" id="PRU00169"/>
    </source>
</evidence>
<dbReference type="Gene3D" id="1.10.287.130">
    <property type="match status" value="1"/>
</dbReference>
<evidence type="ECO:0000259" key="12">
    <source>
        <dbReference type="PROSITE" id="PS50109"/>
    </source>
</evidence>
<dbReference type="AlphaFoldDB" id="A0A5R9GS11"/>
<keyword evidence="7" id="KW-0067">ATP-binding</keyword>
<keyword evidence="11" id="KW-0812">Transmembrane</keyword>
<keyword evidence="11" id="KW-1133">Transmembrane helix</keyword>
<dbReference type="InterPro" id="IPR001789">
    <property type="entry name" value="Sig_transdc_resp-reg_receiver"/>
</dbReference>
<keyword evidence="10" id="KW-0175">Coiled coil</keyword>
<keyword evidence="3 9" id="KW-0597">Phosphoprotein</keyword>
<dbReference type="Pfam" id="PF00512">
    <property type="entry name" value="HisKA"/>
    <property type="match status" value="1"/>
</dbReference>
<feature type="domain" description="Histidine kinase" evidence="12">
    <location>
        <begin position="264"/>
        <end position="488"/>
    </location>
</feature>
<dbReference type="GO" id="GO:0000155">
    <property type="term" value="F:phosphorelay sensor kinase activity"/>
    <property type="evidence" value="ECO:0007669"/>
    <property type="project" value="InterPro"/>
</dbReference>
<feature type="transmembrane region" description="Helical" evidence="11">
    <location>
        <begin position="55"/>
        <end position="74"/>
    </location>
</feature>
<dbReference type="PROSITE" id="PS50110">
    <property type="entry name" value="RESPONSE_REGULATORY"/>
    <property type="match status" value="1"/>
</dbReference>
<dbReference type="Pfam" id="PF02518">
    <property type="entry name" value="HATPase_c"/>
    <property type="match status" value="1"/>
</dbReference>
<evidence type="ECO:0000256" key="8">
    <source>
        <dbReference type="ARBA" id="ARBA00023012"/>
    </source>
</evidence>
<evidence type="ECO:0000313" key="14">
    <source>
        <dbReference type="EMBL" id="TLS67223.1"/>
    </source>
</evidence>
<evidence type="ECO:0000313" key="15">
    <source>
        <dbReference type="Proteomes" id="UP000306585"/>
    </source>
</evidence>
<feature type="transmembrane region" description="Helical" evidence="11">
    <location>
        <begin position="132"/>
        <end position="151"/>
    </location>
</feature>
<evidence type="ECO:0000256" key="4">
    <source>
        <dbReference type="ARBA" id="ARBA00022679"/>
    </source>
</evidence>
<dbReference type="InterPro" id="IPR005467">
    <property type="entry name" value="His_kinase_dom"/>
</dbReference>
<sequence>MFHRVKARLRLMLSGYQQYSPDENSLSSVVSLLLVLAMLISAFFSIVNFMHGHRWLALTQIVLAFLFVPLLIRSYRRCCPERVRKAFIGLAFVSFSVLVMDGGIGQTGIYWALLFPFLAFLLMGVRLGWRWVALFTLFNGVLLALHGEGIVPDPGYSSDIMHFMPVMFFCFTIIACAFQLQQEHWQTELQQTNRELKVSQDELLDTRDHLEQKVQERTSQIRKINDQLSREVDEKIEALQKKELAEMKYEHAQKMESMGTLVGGIAHDFNNMLAGISGHLYLIQRQIDADDVQKRLDKIGDLTMYAADMIRQLMTFARKDEVRMSDFDLRAFINEAYKLARVSVPAHIRCELILVDGCMMIHGNCTQIQQVVMNLMNNARDALSGVDEPFMQISLTRSEGGDAFAKNFPDAAEGAYAILTVQDNGCGIPQDKLNRIYEPFYTTKEPGKGTGLGLSMVYGAIKSHGGFIDVASYPGKGTRFSVYFPLVLRSGADGSAIERQVEEGMGETILLVDDDQTVLEVHEHLLDTLGYTVLTASNGQQAVDMYAEHMDHIDLVLTDIVMPVLGGKGAADCIRQLNPKAKILFFSGYARDHDASPEMEHDWHLVMNKPMPIDELSRVIRRQLQADVSGV</sequence>
<evidence type="ECO:0000256" key="6">
    <source>
        <dbReference type="ARBA" id="ARBA00022777"/>
    </source>
</evidence>
<dbReference type="SUPFAM" id="SSF52172">
    <property type="entry name" value="CheY-like"/>
    <property type="match status" value="1"/>
</dbReference>
<dbReference type="Proteomes" id="UP000306585">
    <property type="component" value="Unassembled WGS sequence"/>
</dbReference>
<evidence type="ECO:0000256" key="11">
    <source>
        <dbReference type="SAM" id="Phobius"/>
    </source>
</evidence>
<organism evidence="14 15">
    <name type="scientific">Mariprofundus erugo</name>
    <dbReference type="NCBI Taxonomy" id="2528639"/>
    <lineage>
        <taxon>Bacteria</taxon>
        <taxon>Pseudomonadati</taxon>
        <taxon>Pseudomonadota</taxon>
        <taxon>Candidatius Mariprofundia</taxon>
        <taxon>Mariprofundales</taxon>
        <taxon>Mariprofundaceae</taxon>
        <taxon>Mariprofundus</taxon>
    </lineage>
</organism>
<feature type="coiled-coil region" evidence="10">
    <location>
        <begin position="182"/>
        <end position="245"/>
    </location>
</feature>
<keyword evidence="15" id="KW-1185">Reference proteome</keyword>
<feature type="transmembrane region" description="Helical" evidence="11">
    <location>
        <begin position="29"/>
        <end position="49"/>
    </location>
</feature>
<evidence type="ECO:0000256" key="7">
    <source>
        <dbReference type="ARBA" id="ARBA00022840"/>
    </source>
</evidence>
<dbReference type="Gene3D" id="3.40.50.2300">
    <property type="match status" value="1"/>
</dbReference>
<dbReference type="SMART" id="SM00448">
    <property type="entry name" value="REC"/>
    <property type="match status" value="1"/>
</dbReference>
<feature type="transmembrane region" description="Helical" evidence="11">
    <location>
        <begin position="86"/>
        <end position="103"/>
    </location>
</feature>
<keyword evidence="8" id="KW-0902">Two-component regulatory system</keyword>
<feature type="transmembrane region" description="Helical" evidence="11">
    <location>
        <begin position="109"/>
        <end position="125"/>
    </location>
</feature>
<evidence type="ECO:0000256" key="1">
    <source>
        <dbReference type="ARBA" id="ARBA00000085"/>
    </source>
</evidence>
<reference evidence="14 15" key="1">
    <citation type="journal article" date="2019" name="Appl. Environ. Microbiol.">
        <title>Environmental Evidence and Genomic Insight of Iron-oxidizing Bacteria Preference Towards More Corrosion Resistant Stainless Steel at Higher Salinities.</title>
        <authorList>
            <person name="Garrison C.E."/>
            <person name="Price K.A."/>
            <person name="Field E.K."/>
        </authorList>
    </citation>
    <scope>NUCLEOTIDE SEQUENCE [LARGE SCALE GENOMIC DNA]</scope>
    <source>
        <strain evidence="14 15">P3</strain>
    </source>
</reference>
<keyword evidence="11" id="KW-0472">Membrane</keyword>
<dbReference type="EMBL" id="VBRY01000006">
    <property type="protein sequence ID" value="TLS67223.1"/>
    <property type="molecule type" value="Genomic_DNA"/>
</dbReference>
<keyword evidence="5" id="KW-0547">Nucleotide-binding</keyword>
<feature type="domain" description="Response regulatory" evidence="13">
    <location>
        <begin position="508"/>
        <end position="624"/>
    </location>
</feature>
<evidence type="ECO:0000259" key="13">
    <source>
        <dbReference type="PROSITE" id="PS50110"/>
    </source>
</evidence>
<dbReference type="InterPro" id="IPR048435">
    <property type="entry name" value="MASE6"/>
</dbReference>
<accession>A0A5R9GS11</accession>
<dbReference type="RefSeq" id="WP_138239139.1">
    <property type="nucleotide sequence ID" value="NZ_VBRY01000006.1"/>
</dbReference>
<dbReference type="PANTHER" id="PTHR43065">
    <property type="entry name" value="SENSOR HISTIDINE KINASE"/>
    <property type="match status" value="1"/>
</dbReference>
<keyword evidence="4" id="KW-0808">Transferase</keyword>
<comment type="catalytic activity">
    <reaction evidence="1">
        <text>ATP + protein L-histidine = ADP + protein N-phospho-L-histidine.</text>
        <dbReference type="EC" id="2.7.13.3"/>
    </reaction>
</comment>
<dbReference type="Gene3D" id="3.30.565.10">
    <property type="entry name" value="Histidine kinase-like ATPase, C-terminal domain"/>
    <property type="match status" value="1"/>
</dbReference>
<dbReference type="CDD" id="cd00082">
    <property type="entry name" value="HisKA"/>
    <property type="match status" value="1"/>
</dbReference>
<dbReference type="Pfam" id="PF20966">
    <property type="entry name" value="MASE6"/>
    <property type="match status" value="1"/>
</dbReference>
<name>A0A5R9GS11_9PROT</name>
<dbReference type="SMART" id="SM00388">
    <property type="entry name" value="HisKA"/>
    <property type="match status" value="1"/>
</dbReference>
<evidence type="ECO:0000256" key="10">
    <source>
        <dbReference type="SAM" id="Coils"/>
    </source>
</evidence>
<dbReference type="EC" id="2.7.13.3" evidence="2"/>
<evidence type="ECO:0000256" key="3">
    <source>
        <dbReference type="ARBA" id="ARBA00022553"/>
    </source>
</evidence>
<dbReference type="InterPro" id="IPR003594">
    <property type="entry name" value="HATPase_dom"/>
</dbReference>
<protein>
    <recommendedName>
        <fullName evidence="2">histidine kinase</fullName>
        <ecNumber evidence="2">2.7.13.3</ecNumber>
    </recommendedName>
</protein>
<proteinExistence type="predicted"/>
<dbReference type="SUPFAM" id="SSF47384">
    <property type="entry name" value="Homodimeric domain of signal transducing histidine kinase"/>
    <property type="match status" value="1"/>
</dbReference>
<dbReference type="InterPro" id="IPR003661">
    <property type="entry name" value="HisK_dim/P_dom"/>
</dbReference>
<evidence type="ECO:0000256" key="2">
    <source>
        <dbReference type="ARBA" id="ARBA00012438"/>
    </source>
</evidence>
<comment type="caution">
    <text evidence="14">The sequence shown here is derived from an EMBL/GenBank/DDBJ whole genome shotgun (WGS) entry which is preliminary data.</text>
</comment>
<dbReference type="SMART" id="SM00387">
    <property type="entry name" value="HATPase_c"/>
    <property type="match status" value="1"/>
</dbReference>
<dbReference type="PROSITE" id="PS50109">
    <property type="entry name" value="HIS_KIN"/>
    <property type="match status" value="1"/>
</dbReference>
<dbReference type="PRINTS" id="PR00344">
    <property type="entry name" value="BCTRLSENSOR"/>
</dbReference>
<evidence type="ECO:0000256" key="5">
    <source>
        <dbReference type="ARBA" id="ARBA00022741"/>
    </source>
</evidence>
<dbReference type="InterPro" id="IPR011006">
    <property type="entry name" value="CheY-like_superfamily"/>
</dbReference>
<dbReference type="InterPro" id="IPR036097">
    <property type="entry name" value="HisK_dim/P_sf"/>
</dbReference>
<gene>
    <name evidence="14" type="ORF">FEF65_07220</name>
</gene>
<dbReference type="SUPFAM" id="SSF55874">
    <property type="entry name" value="ATPase domain of HSP90 chaperone/DNA topoisomerase II/histidine kinase"/>
    <property type="match status" value="1"/>
</dbReference>
<dbReference type="InterPro" id="IPR036890">
    <property type="entry name" value="HATPase_C_sf"/>
</dbReference>